<dbReference type="InterPro" id="IPR046896">
    <property type="entry name" value="Cup1-like_N"/>
</dbReference>
<dbReference type="KEGG" id="fvn:FVRRES_07292"/>
<evidence type="ECO:0000259" key="2">
    <source>
        <dbReference type="Pfam" id="PF20263"/>
    </source>
</evidence>
<sequence length="428" mass="50045">MPRPNSNIPSFLPPRHLYRNILRETSYLPPAIRPTITTQIRSKFRKHHKYDPLQDKHRAKGANVLRKLRAANSGHKEWMEELLMHAFARTGSRRRSLISDFLKPQPPSDTEALEATIKGVQEDKPDDEVVAKSTETAIEDDSYQEKQKTEKHKAESAVDTPSDKKEEVPRKILVRRGPKPLQPTFYHKWDTRKLQNLQISQKARQEEADMSWPKSDIRSLQPDIPKTNIWGNPTPERVYQAKRAHFWKRAANKVMPPLDNNEWEFLGQLSRGAQEDEQWKIPKRRTAANPLRAVKSDKSPTLDWNWESYATQPTNRVERINQLSQFAHVGPDKTDHPYHHHLDRDLKELTPRWFRRTYQKIWQLSPKIETRPGIGKKGFTWGTFNTAITAPSRRQLEVFEDVPPEPNFKNKEKKNKQPKTPVHPKVES</sequence>
<feature type="region of interest" description="Disordered" evidence="1">
    <location>
        <begin position="395"/>
        <end position="428"/>
    </location>
</feature>
<dbReference type="RefSeq" id="XP_025586576.1">
    <property type="nucleotide sequence ID" value="XM_025735917.2"/>
</dbReference>
<feature type="region of interest" description="Disordered" evidence="1">
    <location>
        <begin position="120"/>
        <end position="168"/>
    </location>
</feature>
<evidence type="ECO:0000256" key="1">
    <source>
        <dbReference type="SAM" id="MobiDB-lite"/>
    </source>
</evidence>
<evidence type="ECO:0000313" key="4">
    <source>
        <dbReference type="Proteomes" id="UP000245910"/>
    </source>
</evidence>
<accession>A0A2L2TIK5</accession>
<feature type="domain" description="LYR motif-containing protein Cup1-like N-terminal" evidence="2">
    <location>
        <begin position="17"/>
        <end position="97"/>
    </location>
</feature>
<feature type="compositionally biased region" description="Basic and acidic residues" evidence="1">
    <location>
        <begin position="143"/>
        <end position="168"/>
    </location>
</feature>
<protein>
    <recommendedName>
        <fullName evidence="2">LYR motif-containing protein Cup1-like N-terminal domain-containing protein</fullName>
    </recommendedName>
</protein>
<name>A0A2L2TIK5_9HYPO</name>
<evidence type="ECO:0000313" key="3">
    <source>
        <dbReference type="EMBL" id="CEI62856.1"/>
    </source>
</evidence>
<dbReference type="CDD" id="cd20273">
    <property type="entry name" value="Complex1_LYR_unchar"/>
    <property type="match status" value="1"/>
</dbReference>
<organism evidence="3 4">
    <name type="scientific">Fusarium venenatum</name>
    <dbReference type="NCBI Taxonomy" id="56646"/>
    <lineage>
        <taxon>Eukaryota</taxon>
        <taxon>Fungi</taxon>
        <taxon>Dikarya</taxon>
        <taxon>Ascomycota</taxon>
        <taxon>Pezizomycotina</taxon>
        <taxon>Sordariomycetes</taxon>
        <taxon>Hypocreomycetidae</taxon>
        <taxon>Hypocreales</taxon>
        <taxon>Nectriaceae</taxon>
        <taxon>Fusarium</taxon>
    </lineage>
</organism>
<dbReference type="AlphaFoldDB" id="A0A2L2TIK5"/>
<feature type="compositionally biased region" description="Basic and acidic residues" evidence="1">
    <location>
        <begin position="120"/>
        <end position="130"/>
    </location>
</feature>
<dbReference type="Pfam" id="PF20263">
    <property type="entry name" value="LYRM2-like"/>
    <property type="match status" value="1"/>
</dbReference>
<dbReference type="EMBL" id="LN649230">
    <property type="protein sequence ID" value="CEI62856.1"/>
    <property type="molecule type" value="Genomic_DNA"/>
</dbReference>
<dbReference type="OrthoDB" id="5521299at2759"/>
<keyword evidence="4" id="KW-1185">Reference proteome</keyword>
<proteinExistence type="predicted"/>
<feature type="region of interest" description="Disordered" evidence="1">
    <location>
        <begin position="206"/>
        <end position="233"/>
    </location>
</feature>
<dbReference type="Proteomes" id="UP000245910">
    <property type="component" value="Chromosome II"/>
</dbReference>
<reference evidence="4" key="1">
    <citation type="submission" date="2014-10" db="EMBL/GenBank/DDBJ databases">
        <authorList>
            <person name="King R."/>
        </authorList>
    </citation>
    <scope>NUCLEOTIDE SEQUENCE [LARGE SCALE GENOMIC DNA]</scope>
    <source>
        <strain evidence="4">A3/5</strain>
    </source>
</reference>
<dbReference type="GeneID" id="37258931"/>